<dbReference type="Gene3D" id="3.30.200.20">
    <property type="entry name" value="Phosphorylase Kinase, domain 1"/>
    <property type="match status" value="1"/>
</dbReference>
<comment type="similarity">
    <text evidence="1">Belongs to the methylthioribose kinase family.</text>
</comment>
<dbReference type="Gene3D" id="3.90.1200.10">
    <property type="match status" value="1"/>
</dbReference>
<dbReference type="AlphaFoldDB" id="A0A3N1KRQ9"/>
<accession>A0A3N1KRQ9</accession>
<dbReference type="PANTHER" id="PTHR34273">
    <property type="entry name" value="METHYLTHIORIBOSE KINASE"/>
    <property type="match status" value="1"/>
</dbReference>
<keyword evidence="5" id="KW-0067">ATP-binding</keyword>
<keyword evidence="4 7" id="KW-0418">Kinase</keyword>
<feature type="domain" description="Aminoglycoside phosphotransferase" evidence="6">
    <location>
        <begin position="25"/>
        <end position="233"/>
    </location>
</feature>
<keyword evidence="2" id="KW-0808">Transferase</keyword>
<evidence type="ECO:0000256" key="1">
    <source>
        <dbReference type="ARBA" id="ARBA00010165"/>
    </source>
</evidence>
<sequence>MTEQTDLLPILRRLGLVADGAAARLTPLTGGVSSDIWKVETADRVFCVKRALAKLKVAQDWRAPVGRNAFEAEWIETARAIVPGAAPRILAHDAEAGLFAMEFFDPARWRLWKTELRDGRVDPADAARVGTTLARIHAATAGDADIARRFATDAVFHAIRLEPYLLATARAHPDLAPILEGLAQRTADTRLALVHGDVSPKNILLGPDGPVFLDAECAWYGDPVFDIAFCLNHLLLKCLWNPGARAGFLASFDRLAASWLAGVTWEAPAAAEARAATLLPGLFLARVDGKSPVEYLTLEADRDRVRRVARRLLQSPVARLDAVRSQWEAELHHA</sequence>
<comment type="caution">
    <text evidence="7">The sequence shown here is derived from an EMBL/GenBank/DDBJ whole genome shotgun (WGS) entry which is preliminary data.</text>
</comment>
<dbReference type="GO" id="GO:0016301">
    <property type="term" value="F:kinase activity"/>
    <property type="evidence" value="ECO:0007669"/>
    <property type="project" value="UniProtKB-KW"/>
</dbReference>
<evidence type="ECO:0000313" key="8">
    <source>
        <dbReference type="Proteomes" id="UP000278222"/>
    </source>
</evidence>
<proteinExistence type="inferred from homology"/>
<gene>
    <name evidence="7" type="ORF">EDC65_5395</name>
</gene>
<keyword evidence="8" id="KW-1185">Reference proteome</keyword>
<dbReference type="InterPro" id="IPR011009">
    <property type="entry name" value="Kinase-like_dom_sf"/>
</dbReference>
<protein>
    <submittedName>
        <fullName evidence="7">Fructosamine-3-kinase</fullName>
    </submittedName>
</protein>
<dbReference type="GO" id="GO:0005524">
    <property type="term" value="F:ATP binding"/>
    <property type="evidence" value="ECO:0007669"/>
    <property type="project" value="UniProtKB-KW"/>
</dbReference>
<dbReference type="InterPro" id="IPR002575">
    <property type="entry name" value="Aminoglycoside_PTrfase"/>
</dbReference>
<dbReference type="EMBL" id="RJKX01000019">
    <property type="protein sequence ID" value="ROP81060.1"/>
    <property type="molecule type" value="Genomic_DNA"/>
</dbReference>
<dbReference type="RefSeq" id="WP_179955433.1">
    <property type="nucleotide sequence ID" value="NZ_AP019700.1"/>
</dbReference>
<reference evidence="7 8" key="1">
    <citation type="submission" date="2018-11" db="EMBL/GenBank/DDBJ databases">
        <title>Genomic Encyclopedia of Type Strains, Phase IV (KMG-IV): sequencing the most valuable type-strain genomes for metagenomic binning, comparative biology and taxonomic classification.</title>
        <authorList>
            <person name="Goeker M."/>
        </authorList>
    </citation>
    <scope>NUCLEOTIDE SEQUENCE [LARGE SCALE GENOMIC DNA]</scope>
    <source>
        <strain evidence="7 8">DSM 5900</strain>
    </source>
</reference>
<keyword evidence="3" id="KW-0547">Nucleotide-binding</keyword>
<evidence type="ECO:0000256" key="2">
    <source>
        <dbReference type="ARBA" id="ARBA00022679"/>
    </source>
</evidence>
<dbReference type="PANTHER" id="PTHR34273:SF2">
    <property type="entry name" value="METHYLTHIORIBOSE KINASE"/>
    <property type="match status" value="1"/>
</dbReference>
<organism evidence="7 8">
    <name type="scientific">Stella humosa</name>
    <dbReference type="NCBI Taxonomy" id="94"/>
    <lineage>
        <taxon>Bacteria</taxon>
        <taxon>Pseudomonadati</taxon>
        <taxon>Pseudomonadota</taxon>
        <taxon>Alphaproteobacteria</taxon>
        <taxon>Rhodospirillales</taxon>
        <taxon>Stellaceae</taxon>
        <taxon>Stella</taxon>
    </lineage>
</organism>
<evidence type="ECO:0000259" key="6">
    <source>
        <dbReference type="Pfam" id="PF01636"/>
    </source>
</evidence>
<name>A0A3N1KRQ9_9PROT</name>
<dbReference type="Proteomes" id="UP000278222">
    <property type="component" value="Unassembled WGS sequence"/>
</dbReference>
<evidence type="ECO:0000256" key="5">
    <source>
        <dbReference type="ARBA" id="ARBA00022840"/>
    </source>
</evidence>
<evidence type="ECO:0000313" key="7">
    <source>
        <dbReference type="EMBL" id="ROP81060.1"/>
    </source>
</evidence>
<evidence type="ECO:0000256" key="4">
    <source>
        <dbReference type="ARBA" id="ARBA00022777"/>
    </source>
</evidence>
<dbReference type="Pfam" id="PF01636">
    <property type="entry name" value="APH"/>
    <property type="match status" value="1"/>
</dbReference>
<evidence type="ECO:0000256" key="3">
    <source>
        <dbReference type="ARBA" id="ARBA00022741"/>
    </source>
</evidence>
<dbReference type="SUPFAM" id="SSF56112">
    <property type="entry name" value="Protein kinase-like (PK-like)"/>
    <property type="match status" value="1"/>
</dbReference>